<evidence type="ECO:0000313" key="2">
    <source>
        <dbReference type="Proteomes" id="UP000297597"/>
    </source>
</evidence>
<protein>
    <submittedName>
        <fullName evidence="1">Uncharacterized protein</fullName>
    </submittedName>
</protein>
<keyword evidence="2" id="KW-1185">Reference proteome</keyword>
<dbReference type="EMBL" id="QFFZ01000013">
    <property type="protein sequence ID" value="TEB11583.1"/>
    <property type="molecule type" value="Genomic_DNA"/>
</dbReference>
<dbReference type="AlphaFoldDB" id="A0A4Y7RRT2"/>
<proteinExistence type="predicted"/>
<dbReference type="Proteomes" id="UP000297597">
    <property type="component" value="Unassembled WGS sequence"/>
</dbReference>
<sequence length="29" mass="3475">MIFERGDALEGFEKVKRTSARMLFLLFRL</sequence>
<comment type="caution">
    <text evidence="1">The sequence shown here is derived from an EMBL/GenBank/DDBJ whole genome shotgun (WGS) entry which is preliminary data.</text>
</comment>
<evidence type="ECO:0000313" key="1">
    <source>
        <dbReference type="EMBL" id="TEB11583.1"/>
    </source>
</evidence>
<gene>
    <name evidence="1" type="ORF">Pmgp_01601</name>
</gene>
<accession>A0A4Y7RRT2</accession>
<organism evidence="1 2">
    <name type="scientific">Pelotomaculum propionicicum</name>
    <dbReference type="NCBI Taxonomy" id="258475"/>
    <lineage>
        <taxon>Bacteria</taxon>
        <taxon>Bacillati</taxon>
        <taxon>Bacillota</taxon>
        <taxon>Clostridia</taxon>
        <taxon>Eubacteriales</taxon>
        <taxon>Desulfotomaculaceae</taxon>
        <taxon>Pelotomaculum</taxon>
    </lineage>
</organism>
<name>A0A4Y7RRT2_9FIRM</name>
<reference evidence="1 2" key="1">
    <citation type="journal article" date="2018" name="Environ. Microbiol.">
        <title>Novel energy conservation strategies and behaviour of Pelotomaculum schinkii driving syntrophic propionate catabolism.</title>
        <authorList>
            <person name="Hidalgo-Ahumada C.A.P."/>
            <person name="Nobu M.K."/>
            <person name="Narihiro T."/>
            <person name="Tamaki H."/>
            <person name="Liu W.T."/>
            <person name="Kamagata Y."/>
            <person name="Stams A.J.M."/>
            <person name="Imachi H."/>
            <person name="Sousa D.Z."/>
        </authorList>
    </citation>
    <scope>NUCLEOTIDE SEQUENCE [LARGE SCALE GENOMIC DNA]</scope>
    <source>
        <strain evidence="1 2">MGP</strain>
    </source>
</reference>